<dbReference type="Gene3D" id="3.40.50.2300">
    <property type="match status" value="1"/>
</dbReference>
<organism evidence="4 5">
    <name type="scientific">Ravibacter arvi</name>
    <dbReference type="NCBI Taxonomy" id="2051041"/>
    <lineage>
        <taxon>Bacteria</taxon>
        <taxon>Pseudomonadati</taxon>
        <taxon>Bacteroidota</taxon>
        <taxon>Cytophagia</taxon>
        <taxon>Cytophagales</taxon>
        <taxon>Spirosomataceae</taxon>
        <taxon>Ravibacter</taxon>
    </lineage>
</organism>
<dbReference type="Gene3D" id="2.40.50.1020">
    <property type="entry name" value="LytTr DNA-binding domain"/>
    <property type="match status" value="1"/>
</dbReference>
<evidence type="ECO:0000259" key="3">
    <source>
        <dbReference type="PROSITE" id="PS50930"/>
    </source>
</evidence>
<keyword evidence="5" id="KW-1185">Reference proteome</keyword>
<dbReference type="SMART" id="SM00448">
    <property type="entry name" value="REC"/>
    <property type="match status" value="1"/>
</dbReference>
<dbReference type="InterPro" id="IPR011006">
    <property type="entry name" value="CheY-like_superfamily"/>
</dbReference>
<dbReference type="RefSeq" id="WP_345026325.1">
    <property type="nucleotide sequence ID" value="NZ_BAABEY010000002.1"/>
</dbReference>
<feature type="modified residue" description="4-aspartylphosphate" evidence="1">
    <location>
        <position position="57"/>
    </location>
</feature>
<dbReference type="InterPro" id="IPR046947">
    <property type="entry name" value="LytR-like"/>
</dbReference>
<comment type="caution">
    <text evidence="4">The sequence shown here is derived from an EMBL/GenBank/DDBJ whole genome shotgun (WGS) entry which is preliminary data.</text>
</comment>
<evidence type="ECO:0000259" key="2">
    <source>
        <dbReference type="PROSITE" id="PS50110"/>
    </source>
</evidence>
<feature type="domain" description="Response regulatory" evidence="2">
    <location>
        <begin position="5"/>
        <end position="119"/>
    </location>
</feature>
<evidence type="ECO:0000313" key="4">
    <source>
        <dbReference type="EMBL" id="GAA4432181.1"/>
    </source>
</evidence>
<dbReference type="Pfam" id="PF04397">
    <property type="entry name" value="LytTR"/>
    <property type="match status" value="1"/>
</dbReference>
<evidence type="ECO:0000256" key="1">
    <source>
        <dbReference type="PROSITE-ProRule" id="PRU00169"/>
    </source>
</evidence>
<dbReference type="PANTHER" id="PTHR37299">
    <property type="entry name" value="TRANSCRIPTIONAL REGULATOR-RELATED"/>
    <property type="match status" value="1"/>
</dbReference>
<keyword evidence="1" id="KW-0597">Phosphoprotein</keyword>
<sequence length="255" mass="29421">MTHYSAILIDDEIHCNESLELLLAECFPQVVVAAKFSTPGEALSWLKNNRPDLVFLDIEMPGMNGFELLGRLGPSLRFDVIFVTAYDQYAIKAFQYSAINYLLKPVDQQELRTTLLRWSERTEKVLSTKQLDLMYELLKQSAREKKRIALPTHDGLEFIEIQQIIRCESDSNYTRIHSFNGERHLICRTLKEVEKVLGESGFLRVHHSHLVNPSYVQKLIRTDGGSIVMVDDTEIPFSKGKKDRMYELISRAEKI</sequence>
<name>A0ABP8LLX4_9BACT</name>
<dbReference type="PANTHER" id="PTHR37299:SF1">
    <property type="entry name" value="STAGE 0 SPORULATION PROTEIN A HOMOLOG"/>
    <property type="match status" value="1"/>
</dbReference>
<dbReference type="SMART" id="SM00850">
    <property type="entry name" value="LytTR"/>
    <property type="match status" value="1"/>
</dbReference>
<dbReference type="PROSITE" id="PS50110">
    <property type="entry name" value="RESPONSE_REGULATORY"/>
    <property type="match status" value="1"/>
</dbReference>
<dbReference type="SUPFAM" id="SSF52172">
    <property type="entry name" value="CheY-like"/>
    <property type="match status" value="1"/>
</dbReference>
<dbReference type="InterPro" id="IPR007492">
    <property type="entry name" value="LytTR_DNA-bd_dom"/>
</dbReference>
<evidence type="ECO:0000313" key="5">
    <source>
        <dbReference type="Proteomes" id="UP001501508"/>
    </source>
</evidence>
<accession>A0ABP8LLX4</accession>
<dbReference type="Proteomes" id="UP001501508">
    <property type="component" value="Unassembled WGS sequence"/>
</dbReference>
<proteinExistence type="predicted"/>
<dbReference type="InterPro" id="IPR001789">
    <property type="entry name" value="Sig_transdc_resp-reg_receiver"/>
</dbReference>
<protein>
    <submittedName>
        <fullName evidence="4">LytTR family DNA-binding domain-containing protein</fullName>
    </submittedName>
</protein>
<dbReference type="Pfam" id="PF00072">
    <property type="entry name" value="Response_reg"/>
    <property type="match status" value="1"/>
</dbReference>
<dbReference type="EMBL" id="BAABEY010000002">
    <property type="protein sequence ID" value="GAA4432181.1"/>
    <property type="molecule type" value="Genomic_DNA"/>
</dbReference>
<dbReference type="PROSITE" id="PS50930">
    <property type="entry name" value="HTH_LYTTR"/>
    <property type="match status" value="1"/>
</dbReference>
<keyword evidence="4" id="KW-0238">DNA-binding</keyword>
<gene>
    <name evidence="4" type="ORF">GCM10023091_03840</name>
</gene>
<reference evidence="5" key="1">
    <citation type="journal article" date="2019" name="Int. J. Syst. Evol. Microbiol.">
        <title>The Global Catalogue of Microorganisms (GCM) 10K type strain sequencing project: providing services to taxonomists for standard genome sequencing and annotation.</title>
        <authorList>
            <consortium name="The Broad Institute Genomics Platform"/>
            <consortium name="The Broad Institute Genome Sequencing Center for Infectious Disease"/>
            <person name="Wu L."/>
            <person name="Ma J."/>
        </authorList>
    </citation>
    <scope>NUCLEOTIDE SEQUENCE [LARGE SCALE GENOMIC DNA]</scope>
    <source>
        <strain evidence="5">JCM 31920</strain>
    </source>
</reference>
<feature type="domain" description="HTH LytTR-type" evidence="3">
    <location>
        <begin position="148"/>
        <end position="251"/>
    </location>
</feature>
<dbReference type="GO" id="GO:0003677">
    <property type="term" value="F:DNA binding"/>
    <property type="evidence" value="ECO:0007669"/>
    <property type="project" value="UniProtKB-KW"/>
</dbReference>